<dbReference type="Proteomes" id="UP001519349">
    <property type="component" value="Unassembled WGS sequence"/>
</dbReference>
<gene>
    <name evidence="1" type="ORF">DHL47_10705</name>
</gene>
<keyword evidence="2" id="KW-1185">Reference proteome</keyword>
<protein>
    <recommendedName>
        <fullName evidence="3">Lipoprotein</fullName>
    </recommendedName>
</protein>
<sequence>MKKIVLAAVLLLTGILLTGCTAMKRAKIEERFSRISEVYPTANAEDLFKKFPKGVKVRHLMYQDENVVHEILLEGYPSKEKIEGTYIKTIYKDPALSADEVTKIPISYSDKDGVQALDGQILDSKVRNVKFFFTNMMMDAELLKEFQLDFITENPVSRTYSIGYQDVQNKMLNQYIGLSPDEKLNLELFGDPKFDRKDKYFIGISVKAAGDSLLEYFSEIIEEK</sequence>
<evidence type="ECO:0008006" key="3">
    <source>
        <dbReference type="Google" id="ProtNLM"/>
    </source>
</evidence>
<dbReference type="PROSITE" id="PS51257">
    <property type="entry name" value="PROKAR_LIPOPROTEIN"/>
    <property type="match status" value="1"/>
</dbReference>
<comment type="caution">
    <text evidence="1">The sequence shown here is derived from an EMBL/GenBank/DDBJ whole genome shotgun (WGS) entry which is preliminary data.</text>
</comment>
<dbReference type="RefSeq" id="WP_209551831.1">
    <property type="nucleotide sequence ID" value="NZ_QFAY01000024.1"/>
</dbReference>
<evidence type="ECO:0000313" key="1">
    <source>
        <dbReference type="EMBL" id="MBP2621775.1"/>
    </source>
</evidence>
<proteinExistence type="predicted"/>
<reference evidence="1 2" key="1">
    <citation type="submission" date="2018-05" db="EMBL/GenBank/DDBJ databases">
        <title>Draft genome sequence of Streptococcus panodentis CCUG 70867T.</title>
        <authorList>
            <person name="Salva-Serra F."/>
            <person name="Mendez V."/>
            <person name="Jaen-Luchoro D."/>
            <person name="Gonzales-Siles L."/>
            <person name="Karlsson R."/>
            <person name="Engstrom-Jakobsson H."/>
            <person name="Busquets A."/>
            <person name="Gomila M."/>
            <person name="Pineiro-Iglesias B."/>
            <person name="Bennasar-Figueras A."/>
            <person name="Seeger M."/>
            <person name="Moore E."/>
        </authorList>
    </citation>
    <scope>NUCLEOTIDE SEQUENCE [LARGE SCALE GENOMIC DNA]</scope>
    <source>
        <strain evidence="1 2">CCUG 70867</strain>
    </source>
</reference>
<accession>A0ABS5AYX6</accession>
<name>A0ABS5AYX6_9STRE</name>
<organism evidence="1 2">
    <name type="scientific">Streptococcus panodentis</name>
    <dbReference type="NCBI Taxonomy" id="1581472"/>
    <lineage>
        <taxon>Bacteria</taxon>
        <taxon>Bacillati</taxon>
        <taxon>Bacillota</taxon>
        <taxon>Bacilli</taxon>
        <taxon>Lactobacillales</taxon>
        <taxon>Streptococcaceae</taxon>
        <taxon>Streptococcus</taxon>
    </lineage>
</organism>
<dbReference type="EMBL" id="QFAY01000024">
    <property type="protein sequence ID" value="MBP2621775.1"/>
    <property type="molecule type" value="Genomic_DNA"/>
</dbReference>
<evidence type="ECO:0000313" key="2">
    <source>
        <dbReference type="Proteomes" id="UP001519349"/>
    </source>
</evidence>